<dbReference type="GO" id="GO:0009249">
    <property type="term" value="P:protein lipoylation"/>
    <property type="evidence" value="ECO:0007669"/>
    <property type="project" value="TreeGrafter"/>
</dbReference>
<sequence length="183" mass="20817">MIGLFQKSIVKDRKALIEQDEDCSDTLIILQHHPVYTLGTASSEKNLNFDINNAPCLVMYPIVNLRYHKMDLHWYLRALEEVVIRVLSTTFSIKACRLEGLTGVWVEVVLWKGKWLWIKTEGGLIWKEGGHRSKSGFESSGKKAGGRLDEMHWVKAIRELLLSGVGERRPNDGPCGLGLPNWF</sequence>
<dbReference type="EMBL" id="JAVXUP010001164">
    <property type="protein sequence ID" value="KAK3015127.1"/>
    <property type="molecule type" value="Genomic_DNA"/>
</dbReference>
<keyword evidence="2" id="KW-1185">Reference proteome</keyword>
<proteinExistence type="predicted"/>
<reference evidence="1" key="1">
    <citation type="submission" date="2022-12" db="EMBL/GenBank/DDBJ databases">
        <title>Draft genome assemblies for two species of Escallonia (Escalloniales).</title>
        <authorList>
            <person name="Chanderbali A."/>
            <person name="Dervinis C."/>
            <person name="Anghel I."/>
            <person name="Soltis D."/>
            <person name="Soltis P."/>
            <person name="Zapata F."/>
        </authorList>
    </citation>
    <scope>NUCLEOTIDE SEQUENCE</scope>
    <source>
        <strain evidence="1">UCBG64.0493</strain>
        <tissue evidence="1">Leaf</tissue>
    </source>
</reference>
<organism evidence="1 2">
    <name type="scientific">Escallonia herrerae</name>
    <dbReference type="NCBI Taxonomy" id="1293975"/>
    <lineage>
        <taxon>Eukaryota</taxon>
        <taxon>Viridiplantae</taxon>
        <taxon>Streptophyta</taxon>
        <taxon>Embryophyta</taxon>
        <taxon>Tracheophyta</taxon>
        <taxon>Spermatophyta</taxon>
        <taxon>Magnoliopsida</taxon>
        <taxon>eudicotyledons</taxon>
        <taxon>Gunneridae</taxon>
        <taxon>Pentapetalae</taxon>
        <taxon>asterids</taxon>
        <taxon>campanulids</taxon>
        <taxon>Escalloniales</taxon>
        <taxon>Escalloniaceae</taxon>
        <taxon>Escallonia</taxon>
    </lineage>
</organism>
<name>A0AA88VW27_9ASTE</name>
<dbReference type="Gene3D" id="3.30.930.10">
    <property type="entry name" value="Bira Bifunctional Protein, Domain 2"/>
    <property type="match status" value="2"/>
</dbReference>
<protein>
    <submittedName>
        <fullName evidence="1">Uncharacterized protein</fullName>
    </submittedName>
</protein>
<dbReference type="GO" id="GO:0033819">
    <property type="term" value="F:lipoyl(octanoyl) transferase activity"/>
    <property type="evidence" value="ECO:0007669"/>
    <property type="project" value="TreeGrafter"/>
</dbReference>
<dbReference type="Proteomes" id="UP001188597">
    <property type="component" value="Unassembled WGS sequence"/>
</dbReference>
<dbReference type="AlphaFoldDB" id="A0AA88VW27"/>
<evidence type="ECO:0000313" key="1">
    <source>
        <dbReference type="EMBL" id="KAK3015127.1"/>
    </source>
</evidence>
<dbReference type="InterPro" id="IPR045864">
    <property type="entry name" value="aa-tRNA-synth_II/BPL/LPL"/>
</dbReference>
<evidence type="ECO:0000313" key="2">
    <source>
        <dbReference type="Proteomes" id="UP001188597"/>
    </source>
</evidence>
<dbReference type="SUPFAM" id="SSF55681">
    <property type="entry name" value="Class II aaRS and biotin synthetases"/>
    <property type="match status" value="1"/>
</dbReference>
<comment type="caution">
    <text evidence="1">The sequence shown here is derived from an EMBL/GenBank/DDBJ whole genome shotgun (WGS) entry which is preliminary data.</text>
</comment>
<accession>A0AA88VW27</accession>
<gene>
    <name evidence="1" type="ORF">RJ639_006277</name>
</gene>
<dbReference type="PANTHER" id="PTHR10993:SF7">
    <property type="entry name" value="LIPOYLTRANSFERASE 2, MITOCHONDRIAL-RELATED"/>
    <property type="match status" value="1"/>
</dbReference>
<dbReference type="PANTHER" id="PTHR10993">
    <property type="entry name" value="OCTANOYLTRANSFERASE"/>
    <property type="match status" value="1"/>
</dbReference>